<evidence type="ECO:0000256" key="1">
    <source>
        <dbReference type="ARBA" id="ARBA00022723"/>
    </source>
</evidence>
<evidence type="ECO:0000313" key="2">
    <source>
        <dbReference type="EMBL" id="RCH87364.1"/>
    </source>
</evidence>
<dbReference type="AlphaFoldDB" id="A0A367JBQ4"/>
<dbReference type="Proteomes" id="UP000252139">
    <property type="component" value="Unassembled WGS sequence"/>
</dbReference>
<dbReference type="STRING" id="86630.A0A367JBQ4"/>
<dbReference type="InterPro" id="IPR050626">
    <property type="entry name" value="Peptidase_M16"/>
</dbReference>
<dbReference type="GO" id="GO:0004222">
    <property type="term" value="F:metalloendopeptidase activity"/>
    <property type="evidence" value="ECO:0007669"/>
    <property type="project" value="TreeGrafter"/>
</dbReference>
<dbReference type="SUPFAM" id="SSF63411">
    <property type="entry name" value="LuxS/MPP-like metallohydrolase"/>
    <property type="match status" value="1"/>
</dbReference>
<dbReference type="GO" id="GO:0051603">
    <property type="term" value="P:proteolysis involved in protein catabolic process"/>
    <property type="evidence" value="ECO:0007669"/>
    <property type="project" value="TreeGrafter"/>
</dbReference>
<dbReference type="Gene3D" id="3.30.830.10">
    <property type="entry name" value="Metalloenzyme, LuxS/M16 peptidase-like"/>
    <property type="match status" value="1"/>
</dbReference>
<dbReference type="InterPro" id="IPR011249">
    <property type="entry name" value="Metalloenz_LuxS/M16"/>
</dbReference>
<dbReference type="OrthoDB" id="5099124at2759"/>
<dbReference type="PANTHER" id="PTHR43690:SF18">
    <property type="entry name" value="INSULIN-DEGRADING ENZYME-RELATED"/>
    <property type="match status" value="1"/>
</dbReference>
<dbReference type="GO" id="GO:0043171">
    <property type="term" value="P:peptide catabolic process"/>
    <property type="evidence" value="ECO:0007669"/>
    <property type="project" value="TreeGrafter"/>
</dbReference>
<protein>
    <submittedName>
        <fullName evidence="2">Insulinase (Peptidase M16)</fullName>
    </submittedName>
</protein>
<sequence>MSEADYQAQVDSLIAEKQEKFKNLFEEGYRYWSNIMSGYYEFNESTTDVLELKKITKDSLLSFYNNYIYPTSPMARTMSIHLKSQKAPVEEKPSLTAENVYSVLTALNYLDKKDISEDTFRDWVISYAGDAAQFKTELEFSQFLESKKIETGQIKTILEKIYQGPSGLSQRDHSRLPDKYEVIADLIDFRRRMPLSPAAVSVLNSVYF</sequence>
<comment type="caution">
    <text evidence="2">The sequence shown here is derived from an EMBL/GenBank/DDBJ whole genome shotgun (WGS) entry which is preliminary data.</text>
</comment>
<organism evidence="2 3">
    <name type="scientific">Rhizopus azygosporus</name>
    <name type="common">Rhizopus microsporus var. azygosporus</name>
    <dbReference type="NCBI Taxonomy" id="86630"/>
    <lineage>
        <taxon>Eukaryota</taxon>
        <taxon>Fungi</taxon>
        <taxon>Fungi incertae sedis</taxon>
        <taxon>Mucoromycota</taxon>
        <taxon>Mucoromycotina</taxon>
        <taxon>Mucoromycetes</taxon>
        <taxon>Mucorales</taxon>
        <taxon>Mucorineae</taxon>
        <taxon>Rhizopodaceae</taxon>
        <taxon>Rhizopus</taxon>
    </lineage>
</organism>
<proteinExistence type="predicted"/>
<evidence type="ECO:0000313" key="3">
    <source>
        <dbReference type="Proteomes" id="UP000252139"/>
    </source>
</evidence>
<dbReference type="GO" id="GO:0046872">
    <property type="term" value="F:metal ion binding"/>
    <property type="evidence" value="ECO:0007669"/>
    <property type="project" value="UniProtKB-KW"/>
</dbReference>
<gene>
    <name evidence="2" type="primary">IDE1_5</name>
    <name evidence="2" type="ORF">CU097_010809</name>
</gene>
<keyword evidence="3" id="KW-1185">Reference proteome</keyword>
<dbReference type="GO" id="GO:0005739">
    <property type="term" value="C:mitochondrion"/>
    <property type="evidence" value="ECO:0007669"/>
    <property type="project" value="TreeGrafter"/>
</dbReference>
<keyword evidence="1" id="KW-0479">Metal-binding</keyword>
<dbReference type="PANTHER" id="PTHR43690">
    <property type="entry name" value="NARDILYSIN"/>
    <property type="match status" value="1"/>
</dbReference>
<accession>A0A367JBQ4</accession>
<reference evidence="2 3" key="1">
    <citation type="journal article" date="2018" name="G3 (Bethesda)">
        <title>Phylogenetic and Phylogenomic Definition of Rhizopus Species.</title>
        <authorList>
            <person name="Gryganskyi A.P."/>
            <person name="Golan J."/>
            <person name="Dolatabadi S."/>
            <person name="Mondo S."/>
            <person name="Robb S."/>
            <person name="Idnurm A."/>
            <person name="Muszewska A."/>
            <person name="Steczkiewicz K."/>
            <person name="Masonjones S."/>
            <person name="Liao H.L."/>
            <person name="Gajdeczka M.T."/>
            <person name="Anike F."/>
            <person name="Vuek A."/>
            <person name="Anishchenko I.M."/>
            <person name="Voigt K."/>
            <person name="de Hoog G.S."/>
            <person name="Smith M.E."/>
            <person name="Heitman J."/>
            <person name="Vilgalys R."/>
            <person name="Stajich J.E."/>
        </authorList>
    </citation>
    <scope>NUCLEOTIDE SEQUENCE [LARGE SCALE GENOMIC DNA]</scope>
    <source>
        <strain evidence="2 3">CBS 357.93</strain>
    </source>
</reference>
<name>A0A367JBQ4_RHIAZ</name>
<dbReference type="EMBL" id="PJQL01001674">
    <property type="protein sequence ID" value="RCH87364.1"/>
    <property type="molecule type" value="Genomic_DNA"/>
</dbReference>
<dbReference type="GO" id="GO:0005829">
    <property type="term" value="C:cytosol"/>
    <property type="evidence" value="ECO:0007669"/>
    <property type="project" value="TreeGrafter"/>
</dbReference>